<reference evidence="10" key="1">
    <citation type="submission" date="2016-10" db="EMBL/GenBank/DDBJ databases">
        <authorList>
            <person name="Varghese N."/>
            <person name="Submissions S."/>
        </authorList>
    </citation>
    <scope>NUCLEOTIDE SEQUENCE [LARGE SCALE GENOMIC DNA]</scope>
    <source>
        <strain evidence="10">DSM 217</strain>
    </source>
</reference>
<keyword evidence="1" id="KW-0813">Transport</keyword>
<keyword evidence="5" id="KW-0408">Iron</keyword>
<proteinExistence type="predicted"/>
<feature type="chain" id="PRO_5011633210" evidence="7">
    <location>
        <begin position="29"/>
        <end position="351"/>
    </location>
</feature>
<evidence type="ECO:0000256" key="3">
    <source>
        <dbReference type="ARBA" id="ARBA00022723"/>
    </source>
</evidence>
<feature type="compositionally biased region" description="Basic and acidic residues" evidence="6">
    <location>
        <begin position="115"/>
        <end position="130"/>
    </location>
</feature>
<keyword evidence="7" id="KW-0732">Signal</keyword>
<dbReference type="SMART" id="SM00887">
    <property type="entry name" value="EB_dh"/>
    <property type="match status" value="1"/>
</dbReference>
<dbReference type="InterPro" id="IPR019020">
    <property type="entry name" value="Cyt-c552/DMSO_Rdtase_haem-bd"/>
</dbReference>
<feature type="domain" description="Cytochrome c-552/DMSO reductase-like haem-binding" evidence="8">
    <location>
        <begin position="52"/>
        <end position="343"/>
    </location>
</feature>
<dbReference type="CDD" id="cd09625">
    <property type="entry name" value="DOMON_like_cytochrome"/>
    <property type="match status" value="1"/>
</dbReference>
<sequence>MMTNRNSRLSALSAMLAATCTMATPGYAARPLETVTAIAFDTAPTLDGVADDAVWAAAAPAKLHFKKGANFGDKGSTDGTIRAARVGDELFLLLQYEDPTQSEQRSPYVKQADGSWKKLKDPEDKGGDNNRYYEDKAALLWPIGNSIADFEEDGCFGACHDDEPPKPYGNKYTENEGERGDLWHLKTVRTGPVGQVDDGWLDHTRFDPETAKGAGRQSDAKTGGGYEDIELVEGKPAVMSSDGKAANKGGTYWVMAADKAPFDDSRFEPGDEVASIMIAPFQGDRGDIALGLSWNDGVWTMEMRRKLVTGSEADVQFEDLTAAYPFAVSVFDNAQVRHAFMQKPVALVFEE</sequence>
<keyword evidence="10" id="KW-1185">Reference proteome</keyword>
<gene>
    <name evidence="9" type="ORF">SAMN05421783_11516</name>
</gene>
<evidence type="ECO:0000256" key="7">
    <source>
        <dbReference type="SAM" id="SignalP"/>
    </source>
</evidence>
<evidence type="ECO:0000256" key="1">
    <source>
        <dbReference type="ARBA" id="ARBA00022448"/>
    </source>
</evidence>
<feature type="region of interest" description="Disordered" evidence="6">
    <location>
        <begin position="206"/>
        <end position="226"/>
    </location>
</feature>
<evidence type="ECO:0000313" key="10">
    <source>
        <dbReference type="Proteomes" id="UP000198816"/>
    </source>
</evidence>
<evidence type="ECO:0000256" key="4">
    <source>
        <dbReference type="ARBA" id="ARBA00022982"/>
    </source>
</evidence>
<dbReference type="OrthoDB" id="5337932at2"/>
<dbReference type="Pfam" id="PF09459">
    <property type="entry name" value="EB_dh"/>
    <property type="match status" value="1"/>
</dbReference>
<dbReference type="GO" id="GO:0020037">
    <property type="term" value="F:heme binding"/>
    <property type="evidence" value="ECO:0007669"/>
    <property type="project" value="InterPro"/>
</dbReference>
<dbReference type="GO" id="GO:0046872">
    <property type="term" value="F:metal ion binding"/>
    <property type="evidence" value="ECO:0007669"/>
    <property type="project" value="UniProtKB-KW"/>
</dbReference>
<accession>A0A1H2Z9L8</accession>
<evidence type="ECO:0000256" key="6">
    <source>
        <dbReference type="SAM" id="MobiDB-lite"/>
    </source>
</evidence>
<evidence type="ECO:0000256" key="5">
    <source>
        <dbReference type="ARBA" id="ARBA00023004"/>
    </source>
</evidence>
<dbReference type="SUPFAM" id="SSF49344">
    <property type="entry name" value="CBD9-like"/>
    <property type="match status" value="1"/>
</dbReference>
<dbReference type="Gene3D" id="2.60.40.1190">
    <property type="match status" value="1"/>
</dbReference>
<keyword evidence="3" id="KW-0479">Metal-binding</keyword>
<evidence type="ECO:0000259" key="8">
    <source>
        <dbReference type="SMART" id="SM00887"/>
    </source>
</evidence>
<keyword evidence="4" id="KW-0249">Electron transport</keyword>
<evidence type="ECO:0000313" key="9">
    <source>
        <dbReference type="EMBL" id="SDX14142.1"/>
    </source>
</evidence>
<dbReference type="Proteomes" id="UP000198816">
    <property type="component" value="Unassembled WGS sequence"/>
</dbReference>
<feature type="region of interest" description="Disordered" evidence="6">
    <location>
        <begin position="102"/>
        <end position="130"/>
    </location>
</feature>
<dbReference type="AlphaFoldDB" id="A0A1H2Z9L8"/>
<dbReference type="EMBL" id="FNNZ01000015">
    <property type="protein sequence ID" value="SDX14142.1"/>
    <property type="molecule type" value="Genomic_DNA"/>
</dbReference>
<dbReference type="RefSeq" id="WP_093034063.1">
    <property type="nucleotide sequence ID" value="NZ_FNNZ01000015.1"/>
</dbReference>
<feature type="signal peptide" evidence="7">
    <location>
        <begin position="1"/>
        <end position="28"/>
    </location>
</feature>
<protein>
    <submittedName>
        <fullName evidence="9">Ethylbenzene dehydrogenase</fullName>
    </submittedName>
</protein>
<keyword evidence="2" id="KW-0349">Heme</keyword>
<dbReference type="STRING" id="1058.SAMN05421783_11516"/>
<organism evidence="9 10">
    <name type="scientific">Thiocapsa roseopersicina</name>
    <dbReference type="NCBI Taxonomy" id="1058"/>
    <lineage>
        <taxon>Bacteria</taxon>
        <taxon>Pseudomonadati</taxon>
        <taxon>Pseudomonadota</taxon>
        <taxon>Gammaproteobacteria</taxon>
        <taxon>Chromatiales</taxon>
        <taxon>Chromatiaceae</taxon>
        <taxon>Thiocapsa</taxon>
    </lineage>
</organism>
<evidence type="ECO:0000256" key="2">
    <source>
        <dbReference type="ARBA" id="ARBA00022617"/>
    </source>
</evidence>
<name>A0A1H2Z9L8_THIRO</name>